<dbReference type="Pfam" id="PF02254">
    <property type="entry name" value="TrkA_N"/>
    <property type="match status" value="1"/>
</dbReference>
<dbReference type="AlphaFoldDB" id="A0A7I7YXR1"/>
<evidence type="ECO:0000313" key="3">
    <source>
        <dbReference type="Proteomes" id="UP000467105"/>
    </source>
</evidence>
<evidence type="ECO:0000313" key="2">
    <source>
        <dbReference type="EMBL" id="BBZ46469.1"/>
    </source>
</evidence>
<dbReference type="PROSITE" id="PS51201">
    <property type="entry name" value="RCK_N"/>
    <property type="match status" value="1"/>
</dbReference>
<proteinExistence type="predicted"/>
<dbReference type="PANTHER" id="PTHR43833:SF11">
    <property type="entry name" value="VOLTAGE-GATED POTASSIUM CHANNEL KCH"/>
    <property type="match status" value="1"/>
</dbReference>
<organism evidence="2 3">
    <name type="scientific">Mycobacterium parmense</name>
    <dbReference type="NCBI Taxonomy" id="185642"/>
    <lineage>
        <taxon>Bacteria</taxon>
        <taxon>Bacillati</taxon>
        <taxon>Actinomycetota</taxon>
        <taxon>Actinomycetes</taxon>
        <taxon>Mycobacteriales</taxon>
        <taxon>Mycobacteriaceae</taxon>
        <taxon>Mycobacterium</taxon>
        <taxon>Mycobacterium simiae complex</taxon>
    </lineage>
</organism>
<name>A0A7I7YXR1_9MYCO</name>
<dbReference type="RefSeq" id="WP_085268552.1">
    <property type="nucleotide sequence ID" value="NZ_AP022614.1"/>
</dbReference>
<feature type="domain" description="RCK N-terminal" evidence="1">
    <location>
        <begin position="101"/>
        <end position="229"/>
    </location>
</feature>
<reference evidence="2 3" key="1">
    <citation type="journal article" date="2019" name="Emerg. Microbes Infect.">
        <title>Comprehensive subspecies identification of 175 nontuberculous mycobacteria species based on 7547 genomic profiles.</title>
        <authorList>
            <person name="Matsumoto Y."/>
            <person name="Kinjo T."/>
            <person name="Motooka D."/>
            <person name="Nabeya D."/>
            <person name="Jung N."/>
            <person name="Uechi K."/>
            <person name="Horii T."/>
            <person name="Iida T."/>
            <person name="Fujita J."/>
            <person name="Nakamura S."/>
        </authorList>
    </citation>
    <scope>NUCLEOTIDE SEQUENCE [LARGE SCALE GENOMIC DNA]</scope>
    <source>
        <strain evidence="2 3">JCM 14742</strain>
    </source>
</reference>
<dbReference type="InterPro" id="IPR003148">
    <property type="entry name" value="RCK_N"/>
</dbReference>
<dbReference type="EMBL" id="AP022614">
    <property type="protein sequence ID" value="BBZ46469.1"/>
    <property type="molecule type" value="Genomic_DNA"/>
</dbReference>
<dbReference type="Proteomes" id="UP000467105">
    <property type="component" value="Chromosome"/>
</dbReference>
<keyword evidence="3" id="KW-1185">Reference proteome</keyword>
<protein>
    <recommendedName>
        <fullName evidence="1">RCK N-terminal domain-containing protein</fullName>
    </recommendedName>
</protein>
<dbReference type="GO" id="GO:0006813">
    <property type="term" value="P:potassium ion transport"/>
    <property type="evidence" value="ECO:0007669"/>
    <property type="project" value="InterPro"/>
</dbReference>
<gene>
    <name evidence="2" type="ORF">MPRM_37500</name>
</gene>
<evidence type="ECO:0000259" key="1">
    <source>
        <dbReference type="PROSITE" id="PS51201"/>
    </source>
</evidence>
<dbReference type="Gene3D" id="3.40.50.720">
    <property type="entry name" value="NAD(P)-binding Rossmann-like Domain"/>
    <property type="match status" value="1"/>
</dbReference>
<accession>A0A7I7YXR1</accession>
<dbReference type="OrthoDB" id="4228364at2"/>
<dbReference type="PROSITE" id="PS51257">
    <property type="entry name" value="PROKAR_LIPOPROTEIN"/>
    <property type="match status" value="1"/>
</dbReference>
<dbReference type="InterPro" id="IPR036291">
    <property type="entry name" value="NAD(P)-bd_dom_sf"/>
</dbReference>
<dbReference type="PANTHER" id="PTHR43833">
    <property type="entry name" value="POTASSIUM CHANNEL PROTEIN 2-RELATED-RELATED"/>
    <property type="match status" value="1"/>
</dbReference>
<dbReference type="Gene3D" id="6.20.350.10">
    <property type="match status" value="1"/>
</dbReference>
<sequence length="595" mass="66866">MLSDYRWYVLIAAGLAAFALGCIGWWSVFRQQFPAVRHPVSDVIYWSLQNFVFNGPTSAGLPWQLDVARYLAPIVAGSATLSAVSSLFRDRVQQMRIPLMRDHVVLCGLGSYVGLAFLRRLRQDQIPVVAIEVDATNPHIGLCRSMGVPVIIGDAQRLKTLQAARAHRATRVLVVSADDAVNTQIVATWRELPGRRSHQPGCLARISDPGYSVLLWIQELKRGDPQLSVDYFNIDEISARLLLREHPFDTGHGQPHILIAHLDPLGVWLVYHAARAWHDARGDNPDKLIVTVLDPHPQERIEMLHGQHSALEKVCEFIPFSTTTRNVADLTEHHRHRNVPALGWAYVTAYQDKDAFEAALKLRHALPAGCPVVVALSRPHGVAGLLGDVTEAEGTGPLANIEVFPTMERTCTVELVRSGSFESMAQAIHESWRREQLAAGRPALTWEELDEPRRESSRAQARDLPAKLRMVNCAITPLRSWEATDFQFSAEEVEDLAIEEHQRWNDERIAAGWTLIDMPEVSDPRERERMVEEAKRRKQTPYLLSWDRLVSLYPRIAETDRIFARAIPSILCLAGMEVVRTDRPTPTSARRAPPS</sequence>
<dbReference type="SUPFAM" id="SSF51735">
    <property type="entry name" value="NAD(P)-binding Rossmann-fold domains"/>
    <property type="match status" value="1"/>
</dbReference>
<dbReference type="InterPro" id="IPR050721">
    <property type="entry name" value="Trk_Ktr_HKT_K-transport"/>
</dbReference>